<organism evidence="5 8">
    <name type="scientific">Zhongshania aliphaticivorans</name>
    <dbReference type="NCBI Taxonomy" id="1470434"/>
    <lineage>
        <taxon>Bacteria</taxon>
        <taxon>Pseudomonadati</taxon>
        <taxon>Pseudomonadota</taxon>
        <taxon>Gammaproteobacteria</taxon>
        <taxon>Cellvibrionales</taxon>
        <taxon>Spongiibacteraceae</taxon>
        <taxon>Zhongshania</taxon>
    </lineage>
</organism>
<evidence type="ECO:0000313" key="8">
    <source>
        <dbReference type="Proteomes" id="UP000439591"/>
    </source>
</evidence>
<evidence type="ECO:0000256" key="1">
    <source>
        <dbReference type="ARBA" id="ARBA00023012"/>
    </source>
</evidence>
<evidence type="ECO:0000313" key="4">
    <source>
        <dbReference type="EMBL" id="CAA0087742.1"/>
    </source>
</evidence>
<evidence type="ECO:0000256" key="2">
    <source>
        <dbReference type="PROSITE-ProRule" id="PRU00110"/>
    </source>
</evidence>
<dbReference type="OrthoDB" id="5740145at2"/>
<dbReference type="Gene3D" id="1.20.120.160">
    <property type="entry name" value="HPT domain"/>
    <property type="match status" value="1"/>
</dbReference>
<keyword evidence="2" id="KW-0597">Phosphoprotein</keyword>
<dbReference type="InterPro" id="IPR008207">
    <property type="entry name" value="Sig_transdc_His_kin_Hpt_dom"/>
</dbReference>
<feature type="domain" description="HPt" evidence="3">
    <location>
        <begin position="39"/>
        <end position="132"/>
    </location>
</feature>
<evidence type="ECO:0000313" key="7">
    <source>
        <dbReference type="Proteomes" id="UP000435877"/>
    </source>
</evidence>
<keyword evidence="7" id="KW-1185">Reference proteome</keyword>
<reference evidence="7 8" key="1">
    <citation type="submission" date="2019-11" db="EMBL/GenBank/DDBJ databases">
        <authorList>
            <person name="Holert J."/>
        </authorList>
    </citation>
    <scope>NUCLEOTIDE SEQUENCE [LARGE SCALE GENOMIC DNA]</scope>
    <source>
        <strain evidence="5">BC3_2A</strain>
        <strain evidence="4">SB11_1A</strain>
    </source>
</reference>
<name>A0A5S9QD93_9GAMM</name>
<dbReference type="SUPFAM" id="SSF47226">
    <property type="entry name" value="Histidine-containing phosphotransfer domain, HPT domain"/>
    <property type="match status" value="1"/>
</dbReference>
<dbReference type="PROSITE" id="PS50894">
    <property type="entry name" value="HPT"/>
    <property type="match status" value="1"/>
</dbReference>
<protein>
    <recommendedName>
        <fullName evidence="3">HPt domain-containing protein</fullName>
    </recommendedName>
</protein>
<feature type="modified residue" description="Phosphohistidine" evidence="2">
    <location>
        <position position="78"/>
    </location>
</feature>
<keyword evidence="1" id="KW-0902">Two-component regulatory system</keyword>
<evidence type="ECO:0000313" key="5">
    <source>
        <dbReference type="EMBL" id="CAA0115399.1"/>
    </source>
</evidence>
<dbReference type="Proteomes" id="UP000439591">
    <property type="component" value="Unassembled WGS sequence"/>
</dbReference>
<dbReference type="Pfam" id="PF01627">
    <property type="entry name" value="Hpt"/>
    <property type="match status" value="1"/>
</dbReference>
<dbReference type="Proteomes" id="UP000435877">
    <property type="component" value="Unassembled WGS sequence"/>
</dbReference>
<gene>
    <name evidence="4" type="ORF">IHBHHGIJ_01386</name>
    <name evidence="5" type="ORF">KFEGEMFD_03126</name>
    <name evidence="6" type="ORF">KFEGEMFD_03685</name>
</gene>
<dbReference type="GO" id="GO:0000160">
    <property type="term" value="P:phosphorelay signal transduction system"/>
    <property type="evidence" value="ECO:0007669"/>
    <property type="project" value="UniProtKB-KW"/>
</dbReference>
<dbReference type="AlphaFoldDB" id="A0A5S9QD93"/>
<dbReference type="EMBL" id="CACSIK010000001">
    <property type="protein sequence ID" value="CAA0087742.1"/>
    <property type="molecule type" value="Genomic_DNA"/>
</dbReference>
<dbReference type="InterPro" id="IPR036641">
    <property type="entry name" value="HPT_dom_sf"/>
</dbReference>
<proteinExistence type="predicted"/>
<dbReference type="RefSeq" id="WP_159267985.1">
    <property type="nucleotide sequence ID" value="NZ_CACSIK010000001.1"/>
</dbReference>
<sequence length="137" mass="15575">MLTTFSLYNQSTIYTGLPKDDLLMSALNLALLQELREFMEEDVFILVDEFELDTQARLDCLEKAIENKDAETLRTIAHTMKGGAAALGAENLSQHFRGLELRGRDASFQEIEQDFSNAKRCFAEAMRQIRGWLAQPL</sequence>
<evidence type="ECO:0000313" key="6">
    <source>
        <dbReference type="EMBL" id="CAA0120200.1"/>
    </source>
</evidence>
<dbReference type="EMBL" id="CACSIM010000005">
    <property type="protein sequence ID" value="CAA0115399.1"/>
    <property type="molecule type" value="Genomic_DNA"/>
</dbReference>
<accession>A0A5S9QD93</accession>
<evidence type="ECO:0000259" key="3">
    <source>
        <dbReference type="PROSITE" id="PS50894"/>
    </source>
</evidence>
<dbReference type="EMBL" id="CACSIM010000007">
    <property type="protein sequence ID" value="CAA0120200.1"/>
    <property type="molecule type" value="Genomic_DNA"/>
</dbReference>
<dbReference type="GO" id="GO:0004672">
    <property type="term" value="F:protein kinase activity"/>
    <property type="evidence" value="ECO:0007669"/>
    <property type="project" value="UniProtKB-ARBA"/>
</dbReference>